<comment type="caution">
    <text evidence="3">The sequence shown here is derived from an EMBL/GenBank/DDBJ whole genome shotgun (WGS) entry which is preliminary data.</text>
</comment>
<dbReference type="AlphaFoldDB" id="A0A842HAK6"/>
<dbReference type="InterPro" id="IPR000639">
    <property type="entry name" value="Epox_hydrolase-like"/>
</dbReference>
<dbReference type="EMBL" id="JACHVB010000012">
    <property type="protein sequence ID" value="MBC2593118.1"/>
    <property type="molecule type" value="Genomic_DNA"/>
</dbReference>
<dbReference type="PANTHER" id="PTHR46118:SF4">
    <property type="entry name" value="PROTEIN ABHD11"/>
    <property type="match status" value="1"/>
</dbReference>
<evidence type="ECO:0000313" key="4">
    <source>
        <dbReference type="Proteomes" id="UP000546464"/>
    </source>
</evidence>
<protein>
    <submittedName>
        <fullName evidence="3">Alpha/beta fold hydrolase</fullName>
    </submittedName>
</protein>
<dbReference type="PANTHER" id="PTHR46118">
    <property type="entry name" value="PROTEIN ABHD11"/>
    <property type="match status" value="1"/>
</dbReference>
<organism evidence="3 4">
    <name type="scientific">Ruficoccus amylovorans</name>
    <dbReference type="NCBI Taxonomy" id="1804625"/>
    <lineage>
        <taxon>Bacteria</taxon>
        <taxon>Pseudomonadati</taxon>
        <taxon>Verrucomicrobiota</taxon>
        <taxon>Opitutia</taxon>
        <taxon>Puniceicoccales</taxon>
        <taxon>Cerasicoccaceae</taxon>
        <taxon>Ruficoccus</taxon>
    </lineage>
</organism>
<dbReference type="InterPro" id="IPR000073">
    <property type="entry name" value="AB_hydrolase_1"/>
</dbReference>
<gene>
    <name evidence="3" type="ORF">H5P28_02475</name>
</gene>
<dbReference type="RefSeq" id="WP_185674115.1">
    <property type="nucleotide sequence ID" value="NZ_JACHVB010000012.1"/>
</dbReference>
<evidence type="ECO:0000256" key="1">
    <source>
        <dbReference type="ARBA" id="ARBA00022801"/>
    </source>
</evidence>
<dbReference type="Proteomes" id="UP000546464">
    <property type="component" value="Unassembled WGS sequence"/>
</dbReference>
<keyword evidence="4" id="KW-1185">Reference proteome</keyword>
<dbReference type="GO" id="GO:0016787">
    <property type="term" value="F:hydrolase activity"/>
    <property type="evidence" value="ECO:0007669"/>
    <property type="project" value="UniProtKB-KW"/>
</dbReference>
<keyword evidence="1 3" id="KW-0378">Hydrolase</keyword>
<dbReference type="PRINTS" id="PR00412">
    <property type="entry name" value="EPOXHYDRLASE"/>
</dbReference>
<dbReference type="Pfam" id="PF00561">
    <property type="entry name" value="Abhydrolase_1"/>
    <property type="match status" value="1"/>
</dbReference>
<proteinExistence type="predicted"/>
<feature type="domain" description="AB hydrolase-1" evidence="2">
    <location>
        <begin position="15"/>
        <end position="244"/>
    </location>
</feature>
<name>A0A842HAK6_9BACT</name>
<dbReference type="SUPFAM" id="SSF53474">
    <property type="entry name" value="alpha/beta-Hydrolases"/>
    <property type="match status" value="1"/>
</dbReference>
<dbReference type="PRINTS" id="PR00111">
    <property type="entry name" value="ABHYDROLASE"/>
</dbReference>
<accession>A0A842HAK6</accession>
<evidence type="ECO:0000313" key="3">
    <source>
        <dbReference type="EMBL" id="MBC2593118.1"/>
    </source>
</evidence>
<dbReference type="InterPro" id="IPR029058">
    <property type="entry name" value="AB_hydrolase_fold"/>
</dbReference>
<dbReference type="Gene3D" id="3.40.50.1820">
    <property type="entry name" value="alpha/beta hydrolase"/>
    <property type="match status" value="1"/>
</dbReference>
<sequence>MKLAHRYFGGAGNEPLIILHGLLGSSRNWITIGRALAEDYEVFALDLRNHGDSPHADTTTFEEMAADVEETLLGLGLESAHLMGHSLGGKIAMHMAVNRPQRVRSLIVVDIAPKGYAAYHVGDFESMRALDLKSLTTRKEADTIMKATVPDFGQRQFLLTNLKRDADGKFVWGVNLEVLYRNLDLLRTNSIREDEVYTGPSRFILGQYSRFVRPEDHAIILKHFPNVRILTVPDCGHNPHIDQPKAFLEALQRPGA</sequence>
<reference evidence="3 4" key="1">
    <citation type="submission" date="2020-07" db="EMBL/GenBank/DDBJ databases">
        <authorList>
            <person name="Feng X."/>
        </authorList>
    </citation>
    <scope>NUCLEOTIDE SEQUENCE [LARGE SCALE GENOMIC DNA]</scope>
    <source>
        <strain evidence="3 4">JCM31066</strain>
    </source>
</reference>
<evidence type="ECO:0000259" key="2">
    <source>
        <dbReference type="Pfam" id="PF00561"/>
    </source>
</evidence>